<dbReference type="EMBL" id="GBRH01274711">
    <property type="protein sequence ID" value="JAD23184.1"/>
    <property type="molecule type" value="Transcribed_RNA"/>
</dbReference>
<reference evidence="2" key="2">
    <citation type="journal article" date="2015" name="Data Brief">
        <title>Shoot transcriptome of the giant reed, Arundo donax.</title>
        <authorList>
            <person name="Barrero R.A."/>
            <person name="Guerrero F.D."/>
            <person name="Moolhuijzen P."/>
            <person name="Goolsby J.A."/>
            <person name="Tidwell J."/>
            <person name="Bellgard S.E."/>
            <person name="Bellgard M.I."/>
        </authorList>
    </citation>
    <scope>NUCLEOTIDE SEQUENCE</scope>
    <source>
        <tissue evidence="2">Shoot tissue taken approximately 20 cm above the soil surface</tissue>
    </source>
</reference>
<sequence>MAVFSFGSLTCCTLSHILLNCCLKFGPIEYLLNSLISCSHARMSTNR</sequence>
<evidence type="ECO:0000313" key="2">
    <source>
        <dbReference type="EMBL" id="JAD23184.1"/>
    </source>
</evidence>
<name>A0A0A8YB48_ARUDO</name>
<evidence type="ECO:0000256" key="1">
    <source>
        <dbReference type="SAM" id="SignalP"/>
    </source>
</evidence>
<feature type="chain" id="PRO_5012768445" evidence="1">
    <location>
        <begin position="16"/>
        <end position="47"/>
    </location>
</feature>
<organism evidence="2">
    <name type="scientific">Arundo donax</name>
    <name type="common">Giant reed</name>
    <name type="synonym">Donax arundinaceus</name>
    <dbReference type="NCBI Taxonomy" id="35708"/>
    <lineage>
        <taxon>Eukaryota</taxon>
        <taxon>Viridiplantae</taxon>
        <taxon>Streptophyta</taxon>
        <taxon>Embryophyta</taxon>
        <taxon>Tracheophyta</taxon>
        <taxon>Spermatophyta</taxon>
        <taxon>Magnoliopsida</taxon>
        <taxon>Liliopsida</taxon>
        <taxon>Poales</taxon>
        <taxon>Poaceae</taxon>
        <taxon>PACMAD clade</taxon>
        <taxon>Arundinoideae</taxon>
        <taxon>Arundineae</taxon>
        <taxon>Arundo</taxon>
    </lineage>
</organism>
<reference evidence="2" key="1">
    <citation type="submission" date="2014-09" db="EMBL/GenBank/DDBJ databases">
        <authorList>
            <person name="Magalhaes I.L.F."/>
            <person name="Oliveira U."/>
            <person name="Santos F.R."/>
            <person name="Vidigal T.H.D.A."/>
            <person name="Brescovit A.D."/>
            <person name="Santos A.J."/>
        </authorList>
    </citation>
    <scope>NUCLEOTIDE SEQUENCE</scope>
    <source>
        <tissue evidence="2">Shoot tissue taken approximately 20 cm above the soil surface</tissue>
    </source>
</reference>
<protein>
    <submittedName>
        <fullName evidence="2">Uncharacterized protein</fullName>
    </submittedName>
</protein>
<accession>A0A0A8YB48</accession>
<dbReference type="AlphaFoldDB" id="A0A0A8YB48"/>
<keyword evidence="1" id="KW-0732">Signal</keyword>
<feature type="signal peptide" evidence="1">
    <location>
        <begin position="1"/>
        <end position="15"/>
    </location>
</feature>
<proteinExistence type="predicted"/>